<name>A0ABQ9IMW9_9NEOP</name>
<keyword evidence="3" id="KW-1185">Reference proteome</keyword>
<evidence type="ECO:0000313" key="3">
    <source>
        <dbReference type="Proteomes" id="UP001159363"/>
    </source>
</evidence>
<organism evidence="2 3">
    <name type="scientific">Dryococelus australis</name>
    <dbReference type="NCBI Taxonomy" id="614101"/>
    <lineage>
        <taxon>Eukaryota</taxon>
        <taxon>Metazoa</taxon>
        <taxon>Ecdysozoa</taxon>
        <taxon>Arthropoda</taxon>
        <taxon>Hexapoda</taxon>
        <taxon>Insecta</taxon>
        <taxon>Pterygota</taxon>
        <taxon>Neoptera</taxon>
        <taxon>Polyneoptera</taxon>
        <taxon>Phasmatodea</taxon>
        <taxon>Verophasmatodea</taxon>
        <taxon>Anareolatae</taxon>
        <taxon>Phasmatidae</taxon>
        <taxon>Eurycanthinae</taxon>
        <taxon>Dryococelus</taxon>
    </lineage>
</organism>
<comment type="caution">
    <text evidence="2">The sequence shown here is derived from an EMBL/GenBank/DDBJ whole genome shotgun (WGS) entry which is preliminary data.</text>
</comment>
<reference evidence="2 3" key="1">
    <citation type="submission" date="2023-02" db="EMBL/GenBank/DDBJ databases">
        <title>LHISI_Scaffold_Assembly.</title>
        <authorList>
            <person name="Stuart O.P."/>
            <person name="Cleave R."/>
            <person name="Magrath M.J.L."/>
            <person name="Mikheyev A.S."/>
        </authorList>
    </citation>
    <scope>NUCLEOTIDE SEQUENCE [LARGE SCALE GENOMIC DNA]</scope>
    <source>
        <strain evidence="2">Daus_M_001</strain>
        <tissue evidence="2">Leg muscle</tissue>
    </source>
</reference>
<proteinExistence type="predicted"/>
<dbReference type="Proteomes" id="UP001159363">
    <property type="component" value="Chromosome 1"/>
</dbReference>
<dbReference type="EMBL" id="JARBHB010000001">
    <property type="protein sequence ID" value="KAJ8897549.1"/>
    <property type="molecule type" value="Genomic_DNA"/>
</dbReference>
<accession>A0ABQ9IMW9</accession>
<protein>
    <submittedName>
        <fullName evidence="2">Uncharacterized protein</fullName>
    </submittedName>
</protein>
<feature type="region of interest" description="Disordered" evidence="1">
    <location>
        <begin position="140"/>
        <end position="184"/>
    </location>
</feature>
<sequence length="616" mass="68472">MQNGFNPRSGTPGFPHVEIVLDDAVGRWVFSGISRFPRPFIPALLHTHHRLIDSEDLAVKSRPNGRLCCGETPKKPARWSHLTGWWPLLRCFFNHRGPGFQVAEKIGVPVVNYGEDCSYRGKAESFNFSRRYGAAPECSVGENVRSPRKPPPTCGIVRHDSHMQKPGSDPAGSRTRPPSLTNSDMPLRHLVTISQRSQSTCEYRAPHATKMASLATSQQHTGTPFANRRLVTYLPASSPANRLQFAAYGSQSDARSVPRLSHNQGMGTLPSKETPHHLYLENYEPEEDDLVSGIRLRLTTLRRKENGGFKFKDHLTSPSKSTEFYAAERSEEHPHTSSTSSVPMLRSTPWVLLCGTTSGHLPPTVLVSTSGVLVRRVAPGHMSPRGTTRSGTAELPYSLATGKWSKFCYVHSNALFRTLHARSMHGAWPPGAAMTISMSHYSLHVKSMAALILLSSVRSLAVCLTIDSLVEALPHHLTFIQLEYHMFAVGCSRDFFPEVDFKSVHFIENSLYTGKRDDGSSACRFSALRVRAMGCWVRVPFSPVSPCLEAKNSRAQRDAAARPRSRNEGAIRATITRTSSALSLLRARRAVFPSVFRKHVYELGRVTSYRKRGRLI</sequence>
<evidence type="ECO:0000313" key="2">
    <source>
        <dbReference type="EMBL" id="KAJ8897549.1"/>
    </source>
</evidence>
<evidence type="ECO:0000256" key="1">
    <source>
        <dbReference type="SAM" id="MobiDB-lite"/>
    </source>
</evidence>
<gene>
    <name evidence="2" type="ORF">PR048_002898</name>
</gene>